<dbReference type="Pfam" id="PF13401">
    <property type="entry name" value="AAA_22"/>
    <property type="match status" value="1"/>
</dbReference>
<dbReference type="InterPro" id="IPR001867">
    <property type="entry name" value="OmpR/PhoB-type_DNA-bd"/>
</dbReference>
<dbReference type="Pfam" id="PF03704">
    <property type="entry name" value="BTAD"/>
    <property type="match status" value="1"/>
</dbReference>
<organism evidence="5 6">
    <name type="scientific">Motilibacter peucedani</name>
    <dbReference type="NCBI Taxonomy" id="598650"/>
    <lineage>
        <taxon>Bacteria</taxon>
        <taxon>Bacillati</taxon>
        <taxon>Actinomycetota</taxon>
        <taxon>Actinomycetes</taxon>
        <taxon>Motilibacterales</taxon>
        <taxon>Motilibacteraceae</taxon>
        <taxon>Motilibacter</taxon>
    </lineage>
</organism>
<dbReference type="Gene3D" id="1.10.10.10">
    <property type="entry name" value="Winged helix-like DNA-binding domain superfamily/Winged helix DNA-binding domain"/>
    <property type="match status" value="1"/>
</dbReference>
<name>A0A420XMT1_9ACTN</name>
<dbReference type="InParanoid" id="A0A420XMT1"/>
<dbReference type="SMART" id="SM00862">
    <property type="entry name" value="Trans_reg_C"/>
    <property type="match status" value="1"/>
</dbReference>
<evidence type="ECO:0000313" key="5">
    <source>
        <dbReference type="EMBL" id="RKS72572.1"/>
    </source>
</evidence>
<evidence type="ECO:0000256" key="2">
    <source>
        <dbReference type="ARBA" id="ARBA00023125"/>
    </source>
</evidence>
<dbReference type="EMBL" id="RBWV01000013">
    <property type="protein sequence ID" value="RKS72572.1"/>
    <property type="molecule type" value="Genomic_DNA"/>
</dbReference>
<dbReference type="SUPFAM" id="SSF48452">
    <property type="entry name" value="TPR-like"/>
    <property type="match status" value="2"/>
</dbReference>
<proteinExistence type="inferred from homology"/>
<dbReference type="SMART" id="SM01043">
    <property type="entry name" value="BTAD"/>
    <property type="match status" value="1"/>
</dbReference>
<evidence type="ECO:0000256" key="1">
    <source>
        <dbReference type="ARBA" id="ARBA00005820"/>
    </source>
</evidence>
<feature type="DNA-binding region" description="OmpR/PhoB-type" evidence="3">
    <location>
        <begin position="1"/>
        <end position="83"/>
    </location>
</feature>
<dbReference type="Proteomes" id="UP000281955">
    <property type="component" value="Unassembled WGS sequence"/>
</dbReference>
<dbReference type="PROSITE" id="PS51755">
    <property type="entry name" value="OMPR_PHOB"/>
    <property type="match status" value="1"/>
</dbReference>
<comment type="similarity">
    <text evidence="1">Belongs to the AfsR/DnrI/RedD regulatory family.</text>
</comment>
<sequence>MTAYAVLGPVRPEVPGPRVRALLARLALDPGRVVAREALVDALWGEEPPGDSANALQTLVSRLRRTLGAGAVTSHPAGYALAAAPDEVDAVRFERLVQRAGATSDDADARRTYAEALALWSGPPLAGLDAPFVDEAVRRLEDLRARAVEADAAHALRLGQAGEVLPALQALCAERPLRESAQALLVEALAAGGRQSEALATYEEIRRRLADELGVDPSPRLAAAHLAVLRGEVAAVAPPAVPASPRRHLRTYLTSFVGREDALRDVAAAVAGSRLVTVLGPGGMGKTRLSVEAAARHPGSRVRMVELASVAPGGDVLGAVIAALGLRETALIERAGPSTEAGDPVARLVEHLDGAESVLIVDNCEHLTAGAAQLVAELLAHCPGLRVLATSREPLGLTGEVVVPLAPLEPAAAVELLVERARAVRPGIELDPELASRVCQRLDAMPLAIELAAARLRGMSLEQLAQRLDDRFRLLRAGDPTVAERHRTLRGVIDWSWDLLEPPARRVLARLSVFAAPVSLEAAAHVCAGEDVDAADVPDLLAELAEQSLLVPGADGRYGVLETVREYAAGRLAESGELADARAAHLAHHLAFAEAEEPRLRTSAQRDALARLRGERDELLLALRHAEEAGDAGSAVRLAAAMAWMWTLLGAHTEATRELARALGVPGESPPGARAVALGLWAVSSSAATQGDTPREGWVEEVRQLAARVPEPERSPLLTLTEAMLAMVEDDNAGVLRATTEALERDLGDWERAALHLMQSFSAENSGDVATQRRALALAHEEFERLGDTWGRAMTMSLLASQAAREGRLGEALEQSKAGLHLLDELHADDDAAFLRVRVATLLAAQGDAEQARRWLEGVLERGASDLDGPSALVATHMLVELDLLDGDVAGAERRLRGTRGRYVHGAPGGPAQLRALMSGAEALVAAARGDGEAADRLMAEALETGEAARDMPVLADLAVLRASIVLDRGAPRDAMRVLGAGAAVRGTGDLGSLRAIRVREAATGLLGADAVEAAYAEGAALDRASALELVRSGGAQALRR</sequence>
<dbReference type="GO" id="GO:0003677">
    <property type="term" value="F:DNA binding"/>
    <property type="evidence" value="ECO:0007669"/>
    <property type="project" value="UniProtKB-UniRule"/>
</dbReference>
<accession>A0A420XMT1</accession>
<dbReference type="RefSeq" id="WP_183061978.1">
    <property type="nucleotide sequence ID" value="NZ_RBWV01000013.1"/>
</dbReference>
<dbReference type="PANTHER" id="PTHR47691">
    <property type="entry name" value="REGULATOR-RELATED"/>
    <property type="match status" value="1"/>
</dbReference>
<dbReference type="CDD" id="cd15831">
    <property type="entry name" value="BTAD"/>
    <property type="match status" value="1"/>
</dbReference>
<dbReference type="GO" id="GO:0016887">
    <property type="term" value="F:ATP hydrolysis activity"/>
    <property type="evidence" value="ECO:0007669"/>
    <property type="project" value="InterPro"/>
</dbReference>
<dbReference type="InterPro" id="IPR005158">
    <property type="entry name" value="BTAD"/>
</dbReference>
<dbReference type="Gene3D" id="3.40.50.300">
    <property type="entry name" value="P-loop containing nucleotide triphosphate hydrolases"/>
    <property type="match status" value="1"/>
</dbReference>
<dbReference type="InterPro" id="IPR027417">
    <property type="entry name" value="P-loop_NTPase"/>
</dbReference>
<dbReference type="CDD" id="cd00383">
    <property type="entry name" value="trans_reg_C"/>
    <property type="match status" value="1"/>
</dbReference>
<dbReference type="Pfam" id="PF00486">
    <property type="entry name" value="Trans_reg_C"/>
    <property type="match status" value="1"/>
</dbReference>
<dbReference type="Pfam" id="PF25872">
    <property type="entry name" value="HTH_77"/>
    <property type="match status" value="1"/>
</dbReference>
<dbReference type="InterPro" id="IPR016032">
    <property type="entry name" value="Sig_transdc_resp-reg_C-effctor"/>
</dbReference>
<gene>
    <name evidence="5" type="ORF">CLV35_2819</name>
</gene>
<dbReference type="InterPro" id="IPR036388">
    <property type="entry name" value="WH-like_DNA-bd_sf"/>
</dbReference>
<dbReference type="InterPro" id="IPR011990">
    <property type="entry name" value="TPR-like_helical_dom_sf"/>
</dbReference>
<keyword evidence="6" id="KW-1185">Reference proteome</keyword>
<dbReference type="Gene3D" id="1.25.40.10">
    <property type="entry name" value="Tetratricopeptide repeat domain"/>
    <property type="match status" value="1"/>
</dbReference>
<keyword evidence="2 3" id="KW-0238">DNA-binding</keyword>
<protein>
    <submittedName>
        <fullName evidence="5">Putative ATPase</fullName>
    </submittedName>
</protein>
<evidence type="ECO:0000259" key="4">
    <source>
        <dbReference type="PROSITE" id="PS51755"/>
    </source>
</evidence>
<dbReference type="GO" id="GO:0006355">
    <property type="term" value="P:regulation of DNA-templated transcription"/>
    <property type="evidence" value="ECO:0007669"/>
    <property type="project" value="InterPro"/>
</dbReference>
<feature type="domain" description="OmpR/PhoB-type" evidence="4">
    <location>
        <begin position="1"/>
        <end position="83"/>
    </location>
</feature>
<dbReference type="SUPFAM" id="SSF46894">
    <property type="entry name" value="C-terminal effector domain of the bipartite response regulators"/>
    <property type="match status" value="1"/>
</dbReference>
<dbReference type="PANTHER" id="PTHR47691:SF3">
    <property type="entry name" value="HTH-TYPE TRANSCRIPTIONAL REGULATOR RV0890C-RELATED"/>
    <property type="match status" value="1"/>
</dbReference>
<reference evidence="5 6" key="1">
    <citation type="submission" date="2018-10" db="EMBL/GenBank/DDBJ databases">
        <title>Genomic Encyclopedia of Archaeal and Bacterial Type Strains, Phase II (KMG-II): from individual species to whole genera.</title>
        <authorList>
            <person name="Goeker M."/>
        </authorList>
    </citation>
    <scope>NUCLEOTIDE SEQUENCE [LARGE SCALE GENOMIC DNA]</scope>
    <source>
        <strain evidence="5 6">RP-AC37</strain>
    </source>
</reference>
<dbReference type="AlphaFoldDB" id="A0A420XMT1"/>
<evidence type="ECO:0000313" key="6">
    <source>
        <dbReference type="Proteomes" id="UP000281955"/>
    </source>
</evidence>
<evidence type="ECO:0000256" key="3">
    <source>
        <dbReference type="PROSITE-ProRule" id="PRU01091"/>
    </source>
</evidence>
<dbReference type="SUPFAM" id="SSF52540">
    <property type="entry name" value="P-loop containing nucleoside triphosphate hydrolases"/>
    <property type="match status" value="1"/>
</dbReference>
<dbReference type="GO" id="GO:0000160">
    <property type="term" value="P:phosphorelay signal transduction system"/>
    <property type="evidence" value="ECO:0007669"/>
    <property type="project" value="InterPro"/>
</dbReference>
<comment type="caution">
    <text evidence="5">The sequence shown here is derived from an EMBL/GenBank/DDBJ whole genome shotgun (WGS) entry which is preliminary data.</text>
</comment>
<dbReference type="InterPro" id="IPR049945">
    <property type="entry name" value="AAA_22"/>
</dbReference>
<dbReference type="InterPro" id="IPR058852">
    <property type="entry name" value="HTH_77"/>
</dbReference>